<dbReference type="Pfam" id="PF13450">
    <property type="entry name" value="NAD_binding_8"/>
    <property type="match status" value="1"/>
</dbReference>
<organism evidence="7 8">
    <name type="scientific">Terrihabitans rhizophilus</name>
    <dbReference type="NCBI Taxonomy" id="3092662"/>
    <lineage>
        <taxon>Bacteria</taxon>
        <taxon>Pseudomonadati</taxon>
        <taxon>Pseudomonadota</taxon>
        <taxon>Alphaproteobacteria</taxon>
        <taxon>Hyphomicrobiales</taxon>
        <taxon>Terrihabitans</taxon>
    </lineage>
</organism>
<dbReference type="InterPro" id="IPR000172">
    <property type="entry name" value="GMC_OxRdtase_N"/>
</dbReference>
<evidence type="ECO:0000256" key="4">
    <source>
        <dbReference type="ARBA" id="ARBA00023002"/>
    </source>
</evidence>
<dbReference type="InterPro" id="IPR036188">
    <property type="entry name" value="FAD/NAD-bd_sf"/>
</dbReference>
<feature type="domain" description="Glucose-methanol-choline oxidoreductase C-terminal" evidence="6">
    <location>
        <begin position="390"/>
        <end position="505"/>
    </location>
</feature>
<keyword evidence="4" id="KW-0560">Oxidoreductase</keyword>
<evidence type="ECO:0000259" key="5">
    <source>
        <dbReference type="Pfam" id="PF00732"/>
    </source>
</evidence>
<evidence type="ECO:0000313" key="7">
    <source>
        <dbReference type="EMBL" id="MDX6806229.1"/>
    </source>
</evidence>
<dbReference type="Proteomes" id="UP001274321">
    <property type="component" value="Unassembled WGS sequence"/>
</dbReference>
<evidence type="ECO:0000256" key="2">
    <source>
        <dbReference type="ARBA" id="ARBA00022630"/>
    </source>
</evidence>
<dbReference type="Gene3D" id="3.50.50.60">
    <property type="entry name" value="FAD/NAD(P)-binding domain"/>
    <property type="match status" value="2"/>
</dbReference>
<proteinExistence type="inferred from homology"/>
<keyword evidence="2" id="KW-0285">Flavoprotein</keyword>
<name>A0ABU4RQ48_9HYPH</name>
<gene>
    <name evidence="7" type="ORF">SCD90_09140</name>
</gene>
<evidence type="ECO:0000256" key="1">
    <source>
        <dbReference type="ARBA" id="ARBA00010790"/>
    </source>
</evidence>
<accession>A0ABU4RQ48</accession>
<keyword evidence="3" id="KW-0274">FAD</keyword>
<comment type="caution">
    <text evidence="7">The sequence shown here is derived from an EMBL/GenBank/DDBJ whole genome shotgun (WGS) entry which is preliminary data.</text>
</comment>
<evidence type="ECO:0000256" key="3">
    <source>
        <dbReference type="ARBA" id="ARBA00022827"/>
    </source>
</evidence>
<dbReference type="Pfam" id="PF05199">
    <property type="entry name" value="GMC_oxred_C"/>
    <property type="match status" value="1"/>
</dbReference>
<dbReference type="PANTHER" id="PTHR46056">
    <property type="entry name" value="LONG-CHAIN-ALCOHOL OXIDASE"/>
    <property type="match status" value="1"/>
</dbReference>
<dbReference type="Pfam" id="PF00732">
    <property type="entry name" value="GMC_oxred_N"/>
    <property type="match status" value="1"/>
</dbReference>
<dbReference type="InterPro" id="IPR007867">
    <property type="entry name" value="GMC_OxRtase_C"/>
</dbReference>
<dbReference type="SUPFAM" id="SSF54373">
    <property type="entry name" value="FAD-linked reductases, C-terminal domain"/>
    <property type="match status" value="1"/>
</dbReference>
<sequence length="521" mass="57092">MARYELDDDGVVVIIGSGSGGGTLAHELTRRGVEVVVLEAGKHLTADDFVNDEWGGYEMLSWLDKRTSSGTWRVAKDHALSPSWHCKVVGGTSVHWSACCYRLIEDEMRARSVYGDIPGTTLIDWPITLDELEPYYELAEAKMGVTGTNGLPPLPPNNNFKVMYWGAKNLGLEQVSTGRHAINSVPYDGRPATIQDGFTITGDKTGSRWSTLNVELPRALATGRLDLRPQCRAIRIEHDENGLASAVVYVDPHGVMQRQRARAVVLAGNCVESPRILLNSATGRYPNGLANGWGHVGRHYLRHLIQTVWSVFDKPVNMHRGEIMTGLIKDFARHDPSRGFAGGYYVELNSMGLPTTAALMEPGWWGRDFVSVIEQYANMAGIFMTGEDMPQADNRVTLTDELDEFGVPVANIHYDDHVNDTRMRSHGYKTLTAIHKAAGARRCIEAPAYPASHNLGSNRMSARPEDGVVDRHGRTHEVPNLFIADGSGFASGGACNPTLTIVALAIRQAEYMANRMAAGGL</sequence>
<evidence type="ECO:0000313" key="8">
    <source>
        <dbReference type="Proteomes" id="UP001274321"/>
    </source>
</evidence>
<comment type="similarity">
    <text evidence="1">Belongs to the GMC oxidoreductase family.</text>
</comment>
<keyword evidence="8" id="KW-1185">Reference proteome</keyword>
<protein>
    <submittedName>
        <fullName evidence="7">GMC family oxidoreductase</fullName>
    </submittedName>
</protein>
<evidence type="ECO:0000259" key="6">
    <source>
        <dbReference type="Pfam" id="PF05199"/>
    </source>
</evidence>
<dbReference type="RefSeq" id="WP_319844346.1">
    <property type="nucleotide sequence ID" value="NZ_JAXAFJ010000004.1"/>
</dbReference>
<dbReference type="PANTHER" id="PTHR46056:SF12">
    <property type="entry name" value="LONG-CHAIN-ALCOHOL OXIDASE"/>
    <property type="match status" value="1"/>
</dbReference>
<dbReference type="EMBL" id="JAXAFJ010000004">
    <property type="protein sequence ID" value="MDX6806229.1"/>
    <property type="molecule type" value="Genomic_DNA"/>
</dbReference>
<dbReference type="SUPFAM" id="SSF51905">
    <property type="entry name" value="FAD/NAD(P)-binding domain"/>
    <property type="match status" value="1"/>
</dbReference>
<reference evidence="7 8" key="1">
    <citation type="submission" date="2023-11" db="EMBL/GenBank/DDBJ databases">
        <authorList>
            <person name="Bao R."/>
        </authorList>
    </citation>
    <scope>NUCLEOTIDE SEQUENCE [LARGE SCALE GENOMIC DNA]</scope>
    <source>
        <strain evidence="7 8">PJ23</strain>
    </source>
</reference>
<feature type="domain" description="Glucose-methanol-choline oxidoreductase N-terminal" evidence="5">
    <location>
        <begin position="86"/>
        <end position="304"/>
    </location>
</feature>